<proteinExistence type="evidence at transcript level"/>
<dbReference type="SMART" id="SM00708">
    <property type="entry name" value="PhBP"/>
    <property type="match status" value="1"/>
</dbReference>
<keyword evidence="1" id="KW-0812">Transmembrane</keyword>
<name>A0A0C4K6E3_CONPF</name>
<dbReference type="PANTHER" id="PTHR21364">
    <property type="entry name" value="GENERAL ODORANT-BINDING PROTEIN 19A"/>
    <property type="match status" value="1"/>
</dbReference>
<dbReference type="PANTHER" id="PTHR21364:SF1">
    <property type="entry name" value="GENERAL ODORANT-BINDING PROTEIN LUSH"/>
    <property type="match status" value="1"/>
</dbReference>
<reference evidence="2" key="1">
    <citation type="submission" date="2013-04" db="EMBL/GenBank/DDBJ databases">
        <title>Screening and expression profiling of the olfactory related genes in Conogethes punctiferalis (Lepidoptera: Crambidae).</title>
        <authorList>
            <person name="Ge X."/>
            <person name="Zhang T."/>
            <person name="Wang Z."/>
        </authorList>
    </citation>
    <scope>NUCLEOTIDE SEQUENCE</scope>
</reference>
<accession>A0A0C4K6E3</accession>
<dbReference type="AlphaFoldDB" id="A0A0C4K6E3"/>
<dbReference type="InterPro" id="IPR006170">
    <property type="entry name" value="PBP/GOBP"/>
</dbReference>
<dbReference type="CDD" id="cd23992">
    <property type="entry name" value="PBP_GOBP"/>
    <property type="match status" value="1"/>
</dbReference>
<organism evidence="2">
    <name type="scientific">Conogethes punctiferalis</name>
    <name type="common">Durian fruit borer</name>
    <name type="synonym">Astura punctiferalis</name>
    <dbReference type="NCBI Taxonomy" id="1133088"/>
    <lineage>
        <taxon>Eukaryota</taxon>
        <taxon>Metazoa</taxon>
        <taxon>Ecdysozoa</taxon>
        <taxon>Arthropoda</taxon>
        <taxon>Hexapoda</taxon>
        <taxon>Insecta</taxon>
        <taxon>Pterygota</taxon>
        <taxon>Neoptera</taxon>
        <taxon>Endopterygota</taxon>
        <taxon>Lepidoptera</taxon>
        <taxon>Glossata</taxon>
        <taxon>Ditrysia</taxon>
        <taxon>Pyraloidea</taxon>
        <taxon>Crambidae</taxon>
        <taxon>Spilomelinae</taxon>
        <taxon>Conogethes</taxon>
    </lineage>
</organism>
<dbReference type="InterPro" id="IPR036728">
    <property type="entry name" value="PBP_GOBP_sf"/>
</dbReference>
<keyword evidence="1" id="KW-1133">Transmembrane helix</keyword>
<evidence type="ECO:0000313" key="2">
    <source>
        <dbReference type="EMBL" id="AHX37223.1"/>
    </source>
</evidence>
<feature type="transmembrane region" description="Helical" evidence="1">
    <location>
        <begin position="25"/>
        <end position="46"/>
    </location>
</feature>
<evidence type="ECO:0000256" key="1">
    <source>
        <dbReference type="SAM" id="Phobius"/>
    </source>
</evidence>
<keyword evidence="1" id="KW-0472">Membrane</keyword>
<dbReference type="EMBL" id="KF026054">
    <property type="protein sequence ID" value="AHX37223.1"/>
    <property type="molecule type" value="mRNA"/>
</dbReference>
<dbReference type="GO" id="GO:0042048">
    <property type="term" value="P:olfactory behavior"/>
    <property type="evidence" value="ECO:0007669"/>
    <property type="project" value="TreeGrafter"/>
</dbReference>
<dbReference type="Pfam" id="PF01395">
    <property type="entry name" value="PBP_GOBP"/>
    <property type="match status" value="1"/>
</dbReference>
<dbReference type="GO" id="GO:0035275">
    <property type="term" value="F:dibutyl phthalate binding"/>
    <property type="evidence" value="ECO:0007669"/>
    <property type="project" value="TreeGrafter"/>
</dbReference>
<gene>
    <name evidence="2" type="primary">OBP1</name>
</gene>
<dbReference type="GO" id="GO:0005549">
    <property type="term" value="F:odorant binding"/>
    <property type="evidence" value="ECO:0007669"/>
    <property type="project" value="InterPro"/>
</dbReference>
<dbReference type="Gene3D" id="1.10.238.20">
    <property type="entry name" value="Pheromone/general odorant binding protein domain"/>
    <property type="match status" value="1"/>
</dbReference>
<dbReference type="GO" id="GO:0005576">
    <property type="term" value="C:extracellular region"/>
    <property type="evidence" value="ECO:0007669"/>
    <property type="project" value="TreeGrafter"/>
</dbReference>
<protein>
    <submittedName>
        <fullName evidence="2">OBP1 protein</fullName>
    </submittedName>
</protein>
<dbReference type="SUPFAM" id="SSF47565">
    <property type="entry name" value="Insect pheromone/odorant-binding proteins"/>
    <property type="match status" value="1"/>
</dbReference>
<dbReference type="GO" id="GO:0007608">
    <property type="term" value="P:sensory perception of smell"/>
    <property type="evidence" value="ECO:0007669"/>
    <property type="project" value="TreeGrafter"/>
</dbReference>
<sequence length="146" mass="16933">MVVIRPFPPSGTIGDVLLVSGGPDVYYTIFFSVHVFISRCLANKLYSMFKIKKKKKKKGQFKKKKPVMCYITCIYQMMSIVKNNKLNYKTSIKQVDMMYPNDLKESVKKSIENCKSVSDPYKDICEASYWTAQCIYEDNPKDFIFA</sequence>